<dbReference type="FunFam" id="1.10.10.750:FF:000003">
    <property type="entry name" value="GTPase activating protein (Evi5)"/>
    <property type="match status" value="1"/>
</dbReference>
<dbReference type="Gene3D" id="1.10.10.750">
    <property type="entry name" value="Ypt/Rab-GAP domain of gyp1p, domain 1"/>
    <property type="match status" value="1"/>
</dbReference>
<feature type="compositionally biased region" description="Polar residues" evidence="4">
    <location>
        <begin position="780"/>
        <end position="796"/>
    </location>
</feature>
<dbReference type="SUPFAM" id="SSF47923">
    <property type="entry name" value="Ypt/Rab-GAP domain of gyp1p"/>
    <property type="match status" value="2"/>
</dbReference>
<dbReference type="SMART" id="SM00164">
    <property type="entry name" value="TBC"/>
    <property type="match status" value="1"/>
</dbReference>
<dbReference type="AlphaFoldDB" id="A0A3N4LCP1"/>
<dbReference type="Gene3D" id="1.10.8.270">
    <property type="entry name" value="putative rabgap domain of human tbc1 domain family member 14 like domains"/>
    <property type="match status" value="1"/>
</dbReference>
<evidence type="ECO:0000259" key="5">
    <source>
        <dbReference type="PROSITE" id="PS50086"/>
    </source>
</evidence>
<dbReference type="OrthoDB" id="159449at2759"/>
<keyword evidence="1" id="KW-0343">GTPase activation</keyword>
<accession>A0A3N4LCP1</accession>
<dbReference type="InParanoid" id="A0A3N4LCP1"/>
<dbReference type="FunFam" id="1.10.8.270:FF:000001">
    <property type="entry name" value="TBC1 domain family member 1"/>
    <property type="match status" value="1"/>
</dbReference>
<dbReference type="PANTHER" id="PTHR47219:SF9">
    <property type="entry name" value="GTPASE ACTIVATING PROTEIN AND CENTROSOME-ASSOCIATED, ISOFORM B"/>
    <property type="match status" value="1"/>
</dbReference>
<dbReference type="PANTHER" id="PTHR47219">
    <property type="entry name" value="RAB GTPASE-ACTIVATING PROTEIN 1-LIKE"/>
    <property type="match status" value="1"/>
</dbReference>
<evidence type="ECO:0000256" key="3">
    <source>
        <dbReference type="SAM" id="Coils"/>
    </source>
</evidence>
<dbReference type="STRING" id="1051890.A0A3N4LCP1"/>
<feature type="compositionally biased region" description="Basic and acidic residues" evidence="4">
    <location>
        <begin position="697"/>
        <end position="711"/>
    </location>
</feature>
<feature type="compositionally biased region" description="Polar residues" evidence="4">
    <location>
        <begin position="748"/>
        <end position="769"/>
    </location>
</feature>
<name>A0A3N4LCP1_9PEZI</name>
<dbReference type="InterPro" id="IPR035969">
    <property type="entry name" value="Rab-GAP_TBC_sf"/>
</dbReference>
<keyword evidence="7" id="KW-1185">Reference proteome</keyword>
<evidence type="ECO:0000256" key="1">
    <source>
        <dbReference type="ARBA" id="ARBA00022468"/>
    </source>
</evidence>
<feature type="region of interest" description="Disordered" evidence="4">
    <location>
        <begin position="1"/>
        <end position="126"/>
    </location>
</feature>
<reference evidence="6 7" key="1">
    <citation type="journal article" date="2018" name="Nat. Ecol. Evol.">
        <title>Pezizomycetes genomes reveal the molecular basis of ectomycorrhizal truffle lifestyle.</title>
        <authorList>
            <person name="Murat C."/>
            <person name="Payen T."/>
            <person name="Noel B."/>
            <person name="Kuo A."/>
            <person name="Morin E."/>
            <person name="Chen J."/>
            <person name="Kohler A."/>
            <person name="Krizsan K."/>
            <person name="Balestrini R."/>
            <person name="Da Silva C."/>
            <person name="Montanini B."/>
            <person name="Hainaut M."/>
            <person name="Levati E."/>
            <person name="Barry K.W."/>
            <person name="Belfiori B."/>
            <person name="Cichocki N."/>
            <person name="Clum A."/>
            <person name="Dockter R.B."/>
            <person name="Fauchery L."/>
            <person name="Guy J."/>
            <person name="Iotti M."/>
            <person name="Le Tacon F."/>
            <person name="Lindquist E.A."/>
            <person name="Lipzen A."/>
            <person name="Malagnac F."/>
            <person name="Mello A."/>
            <person name="Molinier V."/>
            <person name="Miyauchi S."/>
            <person name="Poulain J."/>
            <person name="Riccioni C."/>
            <person name="Rubini A."/>
            <person name="Sitrit Y."/>
            <person name="Splivallo R."/>
            <person name="Traeger S."/>
            <person name="Wang M."/>
            <person name="Zifcakova L."/>
            <person name="Wipf D."/>
            <person name="Zambonelli A."/>
            <person name="Paolocci F."/>
            <person name="Nowrousian M."/>
            <person name="Ottonello S."/>
            <person name="Baldrian P."/>
            <person name="Spatafora J.W."/>
            <person name="Henrissat B."/>
            <person name="Nagy L.G."/>
            <person name="Aury J.M."/>
            <person name="Wincker P."/>
            <person name="Grigoriev I.V."/>
            <person name="Bonfante P."/>
            <person name="Martin F.M."/>
        </authorList>
    </citation>
    <scope>NUCLEOTIDE SEQUENCE [LARGE SCALE GENOMIC DNA]</scope>
    <source>
        <strain evidence="6 7">ATCC MYA-4762</strain>
    </source>
</reference>
<dbReference type="PROSITE" id="PS50086">
    <property type="entry name" value="TBC_RABGAP"/>
    <property type="match status" value="1"/>
</dbReference>
<feature type="region of interest" description="Disordered" evidence="4">
    <location>
        <begin position="512"/>
        <end position="568"/>
    </location>
</feature>
<dbReference type="FunFam" id="1.10.472.80:FF:000027">
    <property type="entry name" value="GTPase activating protein (Evi5)"/>
    <property type="match status" value="1"/>
</dbReference>
<dbReference type="EMBL" id="ML121569">
    <property type="protein sequence ID" value="RPB20644.1"/>
    <property type="molecule type" value="Genomic_DNA"/>
</dbReference>
<sequence>MSQSKPITPAHPIGEAHITTTDSMVTVRLSDAEGLRGIPSPTPTLKLVTDEDTVGEPEQEPSRSSSPEPPFTYAEQTESPTAVTPSRRFSISSVESESESQRKGVDWEGLERTEDEHTSNDDESEEKTAFLLARLERENCRLEKDPKAAHMAAETERPPSIRELKNIVKNADPEKLRYSQLPMPPITDLDFYAALVADYPKCAAKLPYLVSKKIRGGVPPPLRGVVWVSMSGARDSNLEGLYDQLLGETSPYEHMIFKDIGRTGLEMFRQEGGEGQRMLGRVLRAFSIYDTQIGYCQGLGFLVGPLLMHMGEKEAFCVLVRLMEHYDLRSCFLPNMYGLQLRMYQFQQLLSIHLPELAAHLHNLGIQPTYAAQWFLSFFAVTCPLPMLLRIYDVIFAEGAPETLMRVALSIMARNEKRLMGSSEFEDVMQMLLARGLWDTYGCNAHDLVEDFVGLTGVVTRETLSDLEKRFSDLHPDTKEVKVTLASPTPSAEKVIQQSATTFLGRLWGGGSTPQANVTLSPPATRPASTPRATSIIRRTPSKQSLSTVSSYDSVSETGSGTSSAATTMSRCSSILATDEQRHSTRSVRKNKDGDLHAQIEDLLMALSALQREHAQKEDEIQALKEARENDRELTKRLVDLLGNGNEDNIADINDLCDQITENLSKEEVPPISPSRNRKLTEQLEQSKSDLAAAAAKTKEMEAKISEQQDDISRLRKQNIEIKSRWQDGQKSQAKLERQLSDLRNRKGSMQSDLPDSPSSADWEPQTQGGLREFKLGRSPSMQASKPQPQYTKRSSSLGMQNILSQCQDQPPSEQLLMELVAAKTNEAVAKQEAEEMRAKLEAMKRAMDDMNLMNMANAAAQSPALDKAFGSYMAASTPASVSSTPQQEAGVFGRWGWGAKRAS</sequence>
<feature type="compositionally biased region" description="Polar residues" evidence="4">
    <location>
        <begin position="74"/>
        <end position="84"/>
    </location>
</feature>
<protein>
    <recommendedName>
        <fullName evidence="5">Rab-GAP TBC domain-containing protein</fullName>
    </recommendedName>
</protein>
<proteinExistence type="predicted"/>
<feature type="compositionally biased region" description="Basic and acidic residues" evidence="4">
    <location>
        <begin position="99"/>
        <end position="120"/>
    </location>
</feature>
<dbReference type="GO" id="GO:0031267">
    <property type="term" value="F:small GTPase binding"/>
    <property type="evidence" value="ECO:0007669"/>
    <property type="project" value="TreeGrafter"/>
</dbReference>
<feature type="compositionally biased region" description="Low complexity" evidence="4">
    <location>
        <begin position="521"/>
        <end position="535"/>
    </location>
</feature>
<dbReference type="GO" id="GO:0005096">
    <property type="term" value="F:GTPase activator activity"/>
    <property type="evidence" value="ECO:0007669"/>
    <property type="project" value="UniProtKB-KW"/>
</dbReference>
<dbReference type="Pfam" id="PF23436">
    <property type="entry name" value="RabGap-TBC_2"/>
    <property type="match status" value="1"/>
</dbReference>
<organism evidence="6 7">
    <name type="scientific">Terfezia boudieri ATCC MYA-4762</name>
    <dbReference type="NCBI Taxonomy" id="1051890"/>
    <lineage>
        <taxon>Eukaryota</taxon>
        <taxon>Fungi</taxon>
        <taxon>Dikarya</taxon>
        <taxon>Ascomycota</taxon>
        <taxon>Pezizomycotina</taxon>
        <taxon>Pezizomycetes</taxon>
        <taxon>Pezizales</taxon>
        <taxon>Pezizaceae</taxon>
        <taxon>Terfezia</taxon>
    </lineage>
</organism>
<gene>
    <name evidence="6" type="ORF">L211DRAFT_791863</name>
</gene>
<feature type="compositionally biased region" description="Acidic residues" evidence="4">
    <location>
        <begin position="50"/>
        <end position="59"/>
    </location>
</feature>
<feature type="region of interest" description="Disordered" evidence="4">
    <location>
        <begin position="745"/>
        <end position="796"/>
    </location>
</feature>
<feature type="coiled-coil region" evidence="3">
    <location>
        <begin position="600"/>
        <end position="644"/>
    </location>
</feature>
<dbReference type="Proteomes" id="UP000267821">
    <property type="component" value="Unassembled WGS sequence"/>
</dbReference>
<feature type="domain" description="Rab-GAP TBC" evidence="5">
    <location>
        <begin position="217"/>
        <end position="399"/>
    </location>
</feature>
<keyword evidence="2 3" id="KW-0175">Coiled coil</keyword>
<evidence type="ECO:0000313" key="7">
    <source>
        <dbReference type="Proteomes" id="UP000267821"/>
    </source>
</evidence>
<feature type="compositionally biased region" description="Low complexity" evidence="4">
    <location>
        <begin position="86"/>
        <end position="95"/>
    </location>
</feature>
<dbReference type="Gene3D" id="1.10.472.80">
    <property type="entry name" value="Ypt/Rab-GAP domain of gyp1p, domain 3"/>
    <property type="match status" value="1"/>
</dbReference>
<evidence type="ECO:0000256" key="4">
    <source>
        <dbReference type="SAM" id="MobiDB-lite"/>
    </source>
</evidence>
<feature type="compositionally biased region" description="Low complexity" evidence="4">
    <location>
        <begin position="545"/>
        <end position="568"/>
    </location>
</feature>
<evidence type="ECO:0000313" key="6">
    <source>
        <dbReference type="EMBL" id="RPB20644.1"/>
    </source>
</evidence>
<evidence type="ECO:0000256" key="2">
    <source>
        <dbReference type="ARBA" id="ARBA00023054"/>
    </source>
</evidence>
<feature type="region of interest" description="Disordered" evidence="4">
    <location>
        <begin position="683"/>
        <end position="711"/>
    </location>
</feature>
<dbReference type="InterPro" id="IPR050302">
    <property type="entry name" value="Rab_GAP_TBC_domain"/>
</dbReference>
<feature type="coiled-coil region" evidence="3">
    <location>
        <begin position="820"/>
        <end position="854"/>
    </location>
</feature>
<dbReference type="InterPro" id="IPR000195">
    <property type="entry name" value="Rab-GAP-TBC_dom"/>
</dbReference>